<dbReference type="SUPFAM" id="SSF53901">
    <property type="entry name" value="Thiolase-like"/>
    <property type="match status" value="1"/>
</dbReference>
<evidence type="ECO:0000256" key="1">
    <source>
        <dbReference type="ARBA" id="ARBA00022679"/>
    </source>
</evidence>
<dbReference type="CDD" id="cd00830">
    <property type="entry name" value="KAS_III"/>
    <property type="match status" value="1"/>
</dbReference>
<evidence type="ECO:0000256" key="2">
    <source>
        <dbReference type="ARBA" id="ARBA00023315"/>
    </source>
</evidence>
<evidence type="ECO:0000313" key="6">
    <source>
        <dbReference type="Proteomes" id="UP000831460"/>
    </source>
</evidence>
<reference evidence="5 6" key="1">
    <citation type="submission" date="2022-03" db="EMBL/GenBank/DDBJ databases">
        <title>Chryseobacterium sp. isolated from particulate matters in swine house.</title>
        <authorList>
            <person name="Won M."/>
            <person name="Kim S.-J."/>
            <person name="Kwon S.-W."/>
        </authorList>
    </citation>
    <scope>NUCLEOTIDE SEQUENCE [LARGE SCALE GENOMIC DNA]</scope>
    <source>
        <strain evidence="5 6">SC2-2</strain>
    </source>
</reference>
<dbReference type="RefSeq" id="WP_243550716.1">
    <property type="nucleotide sequence ID" value="NZ_CP094532.1"/>
</dbReference>
<evidence type="ECO:0000313" key="5">
    <source>
        <dbReference type="EMBL" id="UOE41805.1"/>
    </source>
</evidence>
<feature type="domain" description="Beta-ketoacyl-[acyl-carrier-protein] synthase III C-terminal" evidence="3">
    <location>
        <begin position="255"/>
        <end position="353"/>
    </location>
</feature>
<accession>A0ABY4BRP8</accession>
<protein>
    <submittedName>
        <fullName evidence="5">3-oxoacyl-ACP synthase III family protein</fullName>
    </submittedName>
</protein>
<organism evidence="5 6">
    <name type="scientific">Chryseobacterium suipulveris</name>
    <dbReference type="NCBI Taxonomy" id="2929800"/>
    <lineage>
        <taxon>Bacteria</taxon>
        <taxon>Pseudomonadati</taxon>
        <taxon>Bacteroidota</taxon>
        <taxon>Flavobacteriia</taxon>
        <taxon>Flavobacteriales</taxon>
        <taxon>Weeksellaceae</taxon>
        <taxon>Chryseobacterium group</taxon>
        <taxon>Chryseobacterium</taxon>
    </lineage>
</organism>
<keyword evidence="1" id="KW-0808">Transferase</keyword>
<gene>
    <name evidence="5" type="ORF">MTP09_03995</name>
</gene>
<dbReference type="PANTHER" id="PTHR34069">
    <property type="entry name" value="3-OXOACYL-[ACYL-CARRIER-PROTEIN] SYNTHASE 3"/>
    <property type="match status" value="1"/>
</dbReference>
<dbReference type="InterPro" id="IPR013747">
    <property type="entry name" value="ACP_syn_III_C"/>
</dbReference>
<keyword evidence="2" id="KW-0012">Acyltransferase</keyword>
<dbReference type="PANTHER" id="PTHR34069:SF3">
    <property type="entry name" value="ACYL-COA:ACYL-COA ALKYLTRANSFERASE"/>
    <property type="match status" value="1"/>
</dbReference>
<dbReference type="Gene3D" id="3.40.47.10">
    <property type="match status" value="2"/>
</dbReference>
<dbReference type="Pfam" id="PF08545">
    <property type="entry name" value="ACP_syn_III"/>
    <property type="match status" value="1"/>
</dbReference>
<dbReference type="InterPro" id="IPR016039">
    <property type="entry name" value="Thiolase-like"/>
</dbReference>
<feature type="domain" description="Beta-ketoacyl-[acyl-carrier-protein] synthase III N-terminal" evidence="4">
    <location>
        <begin position="129"/>
        <end position="202"/>
    </location>
</feature>
<dbReference type="InterPro" id="IPR013751">
    <property type="entry name" value="ACP_syn_III_N"/>
</dbReference>
<evidence type="ECO:0000259" key="4">
    <source>
        <dbReference type="Pfam" id="PF08545"/>
    </source>
</evidence>
<keyword evidence="6" id="KW-1185">Reference proteome</keyword>
<sequence>MPNTIIIGSGSYIPTKVIGREHFMDSDFYTDEGDKINKPNEEIIQKFIEITEIENRRYLEDDEYNSDLGFRAAKEAIYDAQIDPETIDYIIYASNFGEVDKNGMSNFMPSMSARVKNKLGIKNRRCINYDMIFGCPGWVEAMILANTLIKANKAKLILVVGSETLSRVTDPYDRNKMIFADGAGAVVVKATDQENVGIIADATICDNDAELNYLENSPSLNKEVDQKPLYIRMHGRKIYEYALKNVPDAIKETIDKAGLTIDDIDKILIHQANAKMDYAMISRLFKLYGKTDYDHDIAPMTIQQFGNSSVATIPTMYDLIIKDEMKGHRFKEKGNIVFASIGAGMNINAIVYRFP</sequence>
<evidence type="ECO:0000259" key="3">
    <source>
        <dbReference type="Pfam" id="PF08541"/>
    </source>
</evidence>
<dbReference type="EMBL" id="CP094532">
    <property type="protein sequence ID" value="UOE41805.1"/>
    <property type="molecule type" value="Genomic_DNA"/>
</dbReference>
<dbReference type="Pfam" id="PF08541">
    <property type="entry name" value="ACP_syn_III_C"/>
    <property type="match status" value="1"/>
</dbReference>
<name>A0ABY4BRP8_9FLAO</name>
<dbReference type="Proteomes" id="UP000831460">
    <property type="component" value="Chromosome"/>
</dbReference>
<proteinExistence type="predicted"/>